<dbReference type="InterPro" id="IPR003593">
    <property type="entry name" value="AAA+_ATPase"/>
</dbReference>
<dbReference type="Pfam" id="PF00005">
    <property type="entry name" value="ABC_tran"/>
    <property type="match status" value="2"/>
</dbReference>
<dbReference type="Pfam" id="PF16326">
    <property type="entry name" value="ABC_tran_CTD"/>
    <property type="match status" value="1"/>
</dbReference>
<dbReference type="InterPro" id="IPR017871">
    <property type="entry name" value="ABC_transporter-like_CS"/>
</dbReference>
<feature type="compositionally biased region" description="Basic and acidic residues" evidence="3">
    <location>
        <begin position="298"/>
        <end position="311"/>
    </location>
</feature>
<dbReference type="PROSITE" id="PS00211">
    <property type="entry name" value="ABC_TRANSPORTER_1"/>
    <property type="match status" value="1"/>
</dbReference>
<dbReference type="Gene3D" id="3.40.50.300">
    <property type="entry name" value="P-loop containing nucleotide triphosphate hydrolases"/>
    <property type="match status" value="2"/>
</dbReference>
<dbReference type="PANTHER" id="PTHR42855">
    <property type="entry name" value="ABC TRANSPORTER ATP-BINDING SUBUNIT"/>
    <property type="match status" value="1"/>
</dbReference>
<dbReference type="CDD" id="cd03221">
    <property type="entry name" value="ABCF_EF-3"/>
    <property type="match status" value="2"/>
</dbReference>
<dbReference type="PANTHER" id="PTHR42855:SF2">
    <property type="entry name" value="DRUG RESISTANCE ABC TRANSPORTER,ATP-BINDING PROTEIN"/>
    <property type="match status" value="1"/>
</dbReference>
<feature type="domain" description="ABC transporter" evidence="4">
    <location>
        <begin position="331"/>
        <end position="545"/>
    </location>
</feature>
<feature type="region of interest" description="Disordered" evidence="3">
    <location>
        <begin position="536"/>
        <end position="613"/>
    </location>
</feature>
<dbReference type="InterPro" id="IPR032524">
    <property type="entry name" value="ABC_tran_C"/>
</dbReference>
<reference evidence="5 6" key="1">
    <citation type="journal article" date="2019" name="Nat. Microbiol.">
        <title>Mediterranean grassland soil C-N compound turnover is dependent on rainfall and depth, and is mediated by genomically divergent microorganisms.</title>
        <authorList>
            <person name="Diamond S."/>
            <person name="Andeer P.F."/>
            <person name="Li Z."/>
            <person name="Crits-Christoph A."/>
            <person name="Burstein D."/>
            <person name="Anantharaman K."/>
            <person name="Lane K.R."/>
            <person name="Thomas B.C."/>
            <person name="Pan C."/>
            <person name="Northen T.R."/>
            <person name="Banfield J.F."/>
        </authorList>
    </citation>
    <scope>NUCLEOTIDE SEQUENCE [LARGE SCALE GENOMIC DNA]</scope>
    <source>
        <strain evidence="5">WS_5</strain>
    </source>
</reference>
<dbReference type="PROSITE" id="PS50893">
    <property type="entry name" value="ABC_TRANSPORTER_2"/>
    <property type="match status" value="2"/>
</dbReference>
<protein>
    <submittedName>
        <fullName evidence="5">ATP-binding cassette domain-containing protein</fullName>
    </submittedName>
</protein>
<feature type="domain" description="ABC transporter" evidence="4">
    <location>
        <begin position="4"/>
        <end position="262"/>
    </location>
</feature>
<evidence type="ECO:0000313" key="6">
    <source>
        <dbReference type="Proteomes" id="UP000320913"/>
    </source>
</evidence>
<proteinExistence type="predicted"/>
<keyword evidence="1" id="KW-0547">Nucleotide-binding</keyword>
<feature type="region of interest" description="Disordered" evidence="3">
    <location>
        <begin position="285"/>
        <end position="311"/>
    </location>
</feature>
<keyword evidence="2 5" id="KW-0067">ATP-binding</keyword>
<feature type="compositionally biased region" description="Basic and acidic residues" evidence="3">
    <location>
        <begin position="589"/>
        <end position="607"/>
    </location>
</feature>
<dbReference type="SUPFAM" id="SSF52540">
    <property type="entry name" value="P-loop containing nucleoside triphosphate hydrolases"/>
    <property type="match status" value="2"/>
</dbReference>
<dbReference type="Pfam" id="PF12848">
    <property type="entry name" value="ABC_tran_Xtn"/>
    <property type="match status" value="1"/>
</dbReference>
<dbReference type="InterPro" id="IPR037118">
    <property type="entry name" value="Val-tRNA_synth_C_sf"/>
</dbReference>
<sequence>MILVRLDRLTHGFGARTLFENLSFRAGDDARVGLVGRNGTGKTTLLRILAGTLAPERGARALSPRVRVGMLDQQIEPDGEETAFEYARDAFRDLLQLMEREEAVRAELLRSGDASEEELTALGHELGHLHDHFARMGGHSIESRVEETLEGLGVSRPLWTQPLRTLSGGEKGRVAIARLILSAPDLLLLDEPTNHLDMAATEWLENFLARSSEPFVLVSHDRTLLDRVCTSIAEIEHGGLEQHAGNYTEFARKKRSRMEQEAKRYALDLAERRRQEEFIRKNIAGQNTKQAQSRRKRLEREGPMRAAPKGETEAVATFDRLRASRSGSHVVAARGVTMGYGSRVLFSGLNLDLMRGDRLGIVGGNGTGKTTLLRVLGGELTPRGGAVEWGAGVKQAGLDQEAADLPPEVSVLDTLWNLRPTTDEVEVRNFLGGFLFRGDEVFRSVGTLSGGERTRLGLARLIWSGPNLIFLDEPTNHLDIASRESLESALRAYDGTLVVVSHDRYFLDAVATQILWIEEGEARSFRGTFSEAREKRAADARRAAASAGAAPARTSAPSRTPVSSRTPAPSRAPASARTPAPSAPPGPDSTKEARARERGERDWAERERRKRTKARERLEAEIAAMEKTLAELTAAMEDDSAKGDLAALRGASEEYGRVRAKLDELLSRWVNSGE</sequence>
<dbReference type="InterPro" id="IPR032781">
    <property type="entry name" value="ABC_tran_Xtn"/>
</dbReference>
<evidence type="ECO:0000256" key="1">
    <source>
        <dbReference type="ARBA" id="ARBA00022741"/>
    </source>
</evidence>
<dbReference type="InterPro" id="IPR003439">
    <property type="entry name" value="ABC_transporter-like_ATP-bd"/>
</dbReference>
<dbReference type="Proteomes" id="UP000320913">
    <property type="component" value="Unassembled WGS sequence"/>
</dbReference>
<dbReference type="InterPro" id="IPR027417">
    <property type="entry name" value="P-loop_NTPase"/>
</dbReference>
<evidence type="ECO:0000259" key="4">
    <source>
        <dbReference type="PROSITE" id="PS50893"/>
    </source>
</evidence>
<comment type="caution">
    <text evidence="5">The sequence shown here is derived from an EMBL/GenBank/DDBJ whole genome shotgun (WGS) entry which is preliminary data.</text>
</comment>
<dbReference type="GO" id="GO:0016887">
    <property type="term" value="F:ATP hydrolysis activity"/>
    <property type="evidence" value="ECO:0007669"/>
    <property type="project" value="InterPro"/>
</dbReference>
<dbReference type="InterPro" id="IPR051309">
    <property type="entry name" value="ABCF_ATPase"/>
</dbReference>
<evidence type="ECO:0000313" key="5">
    <source>
        <dbReference type="EMBL" id="TMQ61755.1"/>
    </source>
</evidence>
<name>A0A538TDM8_UNCEI</name>
<evidence type="ECO:0000256" key="3">
    <source>
        <dbReference type="SAM" id="MobiDB-lite"/>
    </source>
</evidence>
<feature type="compositionally biased region" description="Low complexity" evidence="3">
    <location>
        <begin position="543"/>
        <end position="580"/>
    </location>
</feature>
<dbReference type="Gene3D" id="1.10.287.380">
    <property type="entry name" value="Valyl-tRNA synthetase, C-terminal domain"/>
    <property type="match status" value="1"/>
</dbReference>
<dbReference type="FunFam" id="3.40.50.300:FF:000011">
    <property type="entry name" value="Putative ABC transporter ATP-binding component"/>
    <property type="match status" value="1"/>
</dbReference>
<dbReference type="EMBL" id="VBOV01000016">
    <property type="protein sequence ID" value="TMQ61755.1"/>
    <property type="molecule type" value="Genomic_DNA"/>
</dbReference>
<dbReference type="GO" id="GO:0003677">
    <property type="term" value="F:DNA binding"/>
    <property type="evidence" value="ECO:0007669"/>
    <property type="project" value="InterPro"/>
</dbReference>
<organism evidence="5 6">
    <name type="scientific">Eiseniibacteriota bacterium</name>
    <dbReference type="NCBI Taxonomy" id="2212470"/>
    <lineage>
        <taxon>Bacteria</taxon>
        <taxon>Candidatus Eiseniibacteriota</taxon>
    </lineage>
</organism>
<accession>A0A538TDM8</accession>
<dbReference type="GO" id="GO:0005524">
    <property type="term" value="F:ATP binding"/>
    <property type="evidence" value="ECO:0007669"/>
    <property type="project" value="UniProtKB-KW"/>
</dbReference>
<gene>
    <name evidence="5" type="ORF">E6K75_00755</name>
</gene>
<evidence type="ECO:0000256" key="2">
    <source>
        <dbReference type="ARBA" id="ARBA00022840"/>
    </source>
</evidence>
<dbReference type="SMART" id="SM00382">
    <property type="entry name" value="AAA"/>
    <property type="match status" value="2"/>
</dbReference>
<dbReference type="AlphaFoldDB" id="A0A538TDM8"/>